<accession>A0A2B0TMN9</accession>
<name>A0A2B0TMN9_BACCE</name>
<gene>
    <name evidence="1" type="ORF">COK86_00335</name>
</gene>
<dbReference type="EMBL" id="NVDG01000001">
    <property type="protein sequence ID" value="PFU48690.1"/>
    <property type="molecule type" value="Genomic_DNA"/>
</dbReference>
<evidence type="ECO:0000313" key="1">
    <source>
        <dbReference type="EMBL" id="PFU48690.1"/>
    </source>
</evidence>
<proteinExistence type="predicted"/>
<sequence>MQKNYIKKERLVTIAPFYFSQYFIKITVENIAITYLFYFLLTHINNARHFQTVSNNWERTFSLWTLILHNPLKHLLQFISRMMHKNWSSMRACIRVCCCT</sequence>
<reference evidence="1 2" key="1">
    <citation type="submission" date="2017-09" db="EMBL/GenBank/DDBJ databases">
        <title>Large-scale bioinformatics analysis of Bacillus genomes uncovers conserved roles of natural products in bacterial physiology.</title>
        <authorList>
            <consortium name="Agbiome Team Llc"/>
            <person name="Bleich R.M."/>
            <person name="Grubbs K.J."/>
            <person name="Santa Maria K.C."/>
            <person name="Allen S.E."/>
            <person name="Farag S."/>
            <person name="Shank E.A."/>
            <person name="Bowers A."/>
        </authorList>
    </citation>
    <scope>NUCLEOTIDE SEQUENCE [LARGE SCALE GENOMIC DNA]</scope>
    <source>
        <strain evidence="1 2">AFS061806</strain>
    </source>
</reference>
<comment type="caution">
    <text evidence="1">The sequence shown here is derived from an EMBL/GenBank/DDBJ whole genome shotgun (WGS) entry which is preliminary data.</text>
</comment>
<dbReference type="AlphaFoldDB" id="A0A2B0TMN9"/>
<dbReference type="Proteomes" id="UP000224076">
    <property type="component" value="Unassembled WGS sequence"/>
</dbReference>
<protein>
    <submittedName>
        <fullName evidence="1">Uncharacterized protein</fullName>
    </submittedName>
</protein>
<organism evidence="1 2">
    <name type="scientific">Bacillus cereus</name>
    <dbReference type="NCBI Taxonomy" id="1396"/>
    <lineage>
        <taxon>Bacteria</taxon>
        <taxon>Bacillati</taxon>
        <taxon>Bacillota</taxon>
        <taxon>Bacilli</taxon>
        <taxon>Bacillales</taxon>
        <taxon>Bacillaceae</taxon>
        <taxon>Bacillus</taxon>
        <taxon>Bacillus cereus group</taxon>
    </lineage>
</organism>
<evidence type="ECO:0000313" key="2">
    <source>
        <dbReference type="Proteomes" id="UP000224076"/>
    </source>
</evidence>